<dbReference type="Pfam" id="PF05139">
    <property type="entry name" value="Erythro_esteras"/>
    <property type="match status" value="1"/>
</dbReference>
<dbReference type="RefSeq" id="WP_091506560.1">
    <property type="nucleotide sequence ID" value="NZ_FNFH01000001.1"/>
</dbReference>
<dbReference type="Proteomes" id="UP000199305">
    <property type="component" value="Unassembled WGS sequence"/>
</dbReference>
<keyword evidence="2" id="KW-1185">Reference proteome</keyword>
<dbReference type="InterPro" id="IPR007815">
    <property type="entry name" value="Emycin_Estase"/>
</dbReference>
<accession>A0A1G8ULQ4</accession>
<dbReference type="OrthoDB" id="9810066at2"/>
<dbReference type="InterPro" id="IPR014622">
    <property type="entry name" value="UCP036794_erythomycin"/>
</dbReference>
<dbReference type="InterPro" id="IPR052036">
    <property type="entry name" value="Hydrolase/PRTase-associated"/>
</dbReference>
<gene>
    <name evidence="1" type="ORF">SAMN05216212_0183</name>
</gene>
<sequence length="443" mass="50719">MIDVPTTLGQIKTALAPLAGSDSDYTPLLEKAAERSVVLLGEASHGTHDFYQMRADITRHLIEEQGLDAVVVEGDWPDVYRINRFVRGLDGDESARAALGDFERFPLWMWRNTVMESFIGWLRDWNLERAPAERVGIYGMDLYSMYRSADAVVNYLEKVDPPAAQRARQRYACLDQHGDPQRYGYQAAMGLSESCQQAALEQLLEILEARNQWLRKARNLSEDELFYAERNARIVHHAEAYYRGMFFSGVNTWNLRDRHMVDTLLDLRQHLAHQRGRPARIAVWAHNSHLGDARATDAALHEEVNVGQLVREKMGGESLLVGFTTYTGHVTAAPDWDEPAEHRWVRPALEGSVEALFHRAGAGRFYLDMAALDADALNETLLERAIGVIYRPETERQSHYFRARVHRQFDAIFHLDETRALEPLDMTEGWEEREPPETWPYGT</sequence>
<dbReference type="GO" id="GO:0046677">
    <property type="term" value="P:response to antibiotic"/>
    <property type="evidence" value="ECO:0007669"/>
    <property type="project" value="InterPro"/>
</dbReference>
<name>A0A1G8ULQ4_9GAMM</name>
<dbReference type="Gene3D" id="1.20.1440.30">
    <property type="entry name" value="Biosynthetic Protein domain"/>
    <property type="match status" value="1"/>
</dbReference>
<dbReference type="PANTHER" id="PTHR31299">
    <property type="entry name" value="ESTERASE, PUTATIVE (AFU_ORTHOLOGUE AFUA_1G05850)-RELATED"/>
    <property type="match status" value="1"/>
</dbReference>
<dbReference type="Gene3D" id="3.40.1660.10">
    <property type="entry name" value="EreA-like (biosynthetic domain)"/>
    <property type="match status" value="1"/>
</dbReference>
<dbReference type="AlphaFoldDB" id="A0A1G8ULQ4"/>
<evidence type="ECO:0000313" key="1">
    <source>
        <dbReference type="EMBL" id="SDJ54713.1"/>
    </source>
</evidence>
<protein>
    <submittedName>
        <fullName evidence="1">Erythromycin esterase homolog</fullName>
    </submittedName>
</protein>
<reference evidence="2" key="1">
    <citation type="submission" date="2016-10" db="EMBL/GenBank/DDBJ databases">
        <authorList>
            <person name="Varghese N."/>
            <person name="Submissions S."/>
        </authorList>
    </citation>
    <scope>NUCLEOTIDE SEQUENCE [LARGE SCALE GENOMIC DNA]</scope>
    <source>
        <strain evidence="2">CGMCC 1.10658</strain>
    </source>
</reference>
<dbReference type="Gene3D" id="3.30.1870.10">
    <property type="entry name" value="EreA-like, domain 2"/>
    <property type="match status" value="1"/>
</dbReference>
<dbReference type="SUPFAM" id="SSF159501">
    <property type="entry name" value="EreA/ChaN-like"/>
    <property type="match status" value="1"/>
</dbReference>
<proteinExistence type="predicted"/>
<dbReference type="PANTHER" id="PTHR31299:SF0">
    <property type="entry name" value="ESTERASE, PUTATIVE (AFU_ORTHOLOGUE AFUA_1G05850)-RELATED"/>
    <property type="match status" value="1"/>
</dbReference>
<dbReference type="PIRSF" id="PIRSF036794">
    <property type="entry name" value="UCP_erythr_ester"/>
    <property type="match status" value="1"/>
</dbReference>
<dbReference type="EMBL" id="FNFH01000001">
    <property type="protein sequence ID" value="SDJ54713.1"/>
    <property type="molecule type" value="Genomic_DNA"/>
</dbReference>
<organism evidence="1 2">
    <name type="scientific">Microbulbifer yueqingensis</name>
    <dbReference type="NCBI Taxonomy" id="658219"/>
    <lineage>
        <taxon>Bacteria</taxon>
        <taxon>Pseudomonadati</taxon>
        <taxon>Pseudomonadota</taxon>
        <taxon>Gammaproteobacteria</taxon>
        <taxon>Cellvibrionales</taxon>
        <taxon>Microbulbiferaceae</taxon>
        <taxon>Microbulbifer</taxon>
    </lineage>
</organism>
<evidence type="ECO:0000313" key="2">
    <source>
        <dbReference type="Proteomes" id="UP000199305"/>
    </source>
</evidence>
<dbReference type="STRING" id="658219.SAMN05216212_0183"/>
<dbReference type="CDD" id="cd14728">
    <property type="entry name" value="Ere-like"/>
    <property type="match status" value="1"/>
</dbReference>